<proteinExistence type="predicted"/>
<keyword evidence="3" id="KW-1185">Reference proteome</keyword>
<feature type="compositionally biased region" description="Polar residues" evidence="1">
    <location>
        <begin position="29"/>
        <end position="42"/>
    </location>
</feature>
<dbReference type="AlphaFoldDB" id="A0AAU9UW01"/>
<comment type="caution">
    <text evidence="2">The sequence shown here is derived from an EMBL/GenBank/DDBJ whole genome shotgun (WGS) entry which is preliminary data.</text>
</comment>
<organism evidence="2 3">
    <name type="scientific">Euphydryas editha</name>
    <name type="common">Edith's checkerspot</name>
    <dbReference type="NCBI Taxonomy" id="104508"/>
    <lineage>
        <taxon>Eukaryota</taxon>
        <taxon>Metazoa</taxon>
        <taxon>Ecdysozoa</taxon>
        <taxon>Arthropoda</taxon>
        <taxon>Hexapoda</taxon>
        <taxon>Insecta</taxon>
        <taxon>Pterygota</taxon>
        <taxon>Neoptera</taxon>
        <taxon>Endopterygota</taxon>
        <taxon>Lepidoptera</taxon>
        <taxon>Glossata</taxon>
        <taxon>Ditrysia</taxon>
        <taxon>Papilionoidea</taxon>
        <taxon>Nymphalidae</taxon>
        <taxon>Nymphalinae</taxon>
        <taxon>Euphydryas</taxon>
    </lineage>
</organism>
<protein>
    <submittedName>
        <fullName evidence="2">Uncharacterized protein</fullName>
    </submittedName>
</protein>
<evidence type="ECO:0000313" key="3">
    <source>
        <dbReference type="Proteomes" id="UP001153954"/>
    </source>
</evidence>
<name>A0AAU9UW01_EUPED</name>
<gene>
    <name evidence="2" type="ORF">EEDITHA_LOCUS18308</name>
</gene>
<feature type="region of interest" description="Disordered" evidence="1">
    <location>
        <begin position="18"/>
        <end position="51"/>
    </location>
</feature>
<feature type="compositionally biased region" description="Basic and acidic residues" evidence="1">
    <location>
        <begin position="18"/>
        <end position="28"/>
    </location>
</feature>
<dbReference type="Proteomes" id="UP001153954">
    <property type="component" value="Unassembled WGS sequence"/>
</dbReference>
<evidence type="ECO:0000256" key="1">
    <source>
        <dbReference type="SAM" id="MobiDB-lite"/>
    </source>
</evidence>
<dbReference type="EMBL" id="CAKOGL010000026">
    <property type="protein sequence ID" value="CAH2103849.1"/>
    <property type="molecule type" value="Genomic_DNA"/>
</dbReference>
<accession>A0AAU9UW01</accession>
<reference evidence="2" key="1">
    <citation type="submission" date="2022-03" db="EMBL/GenBank/DDBJ databases">
        <authorList>
            <person name="Tunstrom K."/>
        </authorList>
    </citation>
    <scope>NUCLEOTIDE SEQUENCE</scope>
</reference>
<evidence type="ECO:0000313" key="2">
    <source>
        <dbReference type="EMBL" id="CAH2103849.1"/>
    </source>
</evidence>
<sequence length="117" mass="13092">MYGYRILALVASQCTADCEGRDESETRSETSASLKQQPQANARSVPRSGYPPITAECLPNWTRHFNNIRQRLGHAPNARPLGKGMHFLPGSVVEFRVVQRYLTEAMEQESSILLSLT</sequence>